<evidence type="ECO:0000256" key="5">
    <source>
        <dbReference type="PROSITE-ProRule" id="PRU00288"/>
    </source>
</evidence>
<dbReference type="InterPro" id="IPR001164">
    <property type="entry name" value="ArfGAP_dom"/>
</dbReference>
<feature type="compositionally biased region" description="Polar residues" evidence="6">
    <location>
        <begin position="448"/>
        <end position="458"/>
    </location>
</feature>
<evidence type="ECO:0000256" key="6">
    <source>
        <dbReference type="SAM" id="MobiDB-lite"/>
    </source>
</evidence>
<keyword evidence="2" id="KW-0479">Metal-binding</keyword>
<keyword evidence="3 5" id="KW-0863">Zinc-finger</keyword>
<evidence type="ECO:0000256" key="4">
    <source>
        <dbReference type="ARBA" id="ARBA00022833"/>
    </source>
</evidence>
<dbReference type="GO" id="GO:0008270">
    <property type="term" value="F:zinc ion binding"/>
    <property type="evidence" value="ECO:0007669"/>
    <property type="project" value="UniProtKB-KW"/>
</dbReference>
<reference evidence="8" key="1">
    <citation type="journal article" date="2023" name="IMA Fungus">
        <title>Comparative genomic study of the Penicillium genus elucidates a diverse pangenome and 15 lateral gene transfer events.</title>
        <authorList>
            <person name="Petersen C."/>
            <person name="Sorensen T."/>
            <person name="Nielsen M.R."/>
            <person name="Sondergaard T.E."/>
            <person name="Sorensen J.L."/>
            <person name="Fitzpatrick D.A."/>
            <person name="Frisvad J.C."/>
            <person name="Nielsen K.L."/>
        </authorList>
    </citation>
    <scope>NUCLEOTIDE SEQUENCE</scope>
    <source>
        <strain evidence="8">IBT 17514</strain>
    </source>
</reference>
<proteinExistence type="predicted"/>
<feature type="region of interest" description="Disordered" evidence="6">
    <location>
        <begin position="43"/>
        <end position="66"/>
    </location>
</feature>
<dbReference type="PROSITE" id="PS50115">
    <property type="entry name" value="ARFGAP"/>
    <property type="match status" value="1"/>
</dbReference>
<dbReference type="PANTHER" id="PTHR46395">
    <property type="entry name" value="ADP-RIBOSYLATION FACTOR GTPASE-ACTIVATING PROTEIN 1"/>
    <property type="match status" value="1"/>
</dbReference>
<dbReference type="SUPFAM" id="SSF57863">
    <property type="entry name" value="ArfGap/RecO-like zinc finger"/>
    <property type="match status" value="1"/>
</dbReference>
<gene>
    <name evidence="8" type="ORF">N7493_008302</name>
</gene>
<evidence type="ECO:0000256" key="2">
    <source>
        <dbReference type="ARBA" id="ARBA00022723"/>
    </source>
</evidence>
<comment type="caution">
    <text evidence="8">The sequence shown here is derived from an EMBL/GenBank/DDBJ whole genome shotgun (WGS) entry which is preliminary data.</text>
</comment>
<sequence>MATTDAAIAVPHRLNGYVYLSYSALSYENAIIATSSLRYFTPCPPTPSTHPDPERTSTLAPAQTSQDASPKFGTFICLNCAGTHRGLGVHISFVRSITMDAFKHAEIQRMELGGNEPWKAFYDAHDVTLSEGRTFEDSTIKERYEGDAGEEWKERLSCKVEGKEYVLGQERKNNPSSVSRSSTPMSVGTGGVGPGRTASPAGGMSRTSSLRAAAGAGPGPGVPGKKEQNEAYFAKLGSENATRSDNLPPSQGGKFTGFGGGLPPSAPTGDRRSSPFVGFGGFGGGAGGNQVFDDFQKDPMASITKGFGWFASAVGKSAKTVNESYLQPTAKQIAESDFAAQARVQAANWGQNLQAGARGAADQFNRFVEGDESRPTGQRSRMEPERRDFWDDFSSLGAQDQAGGHRRSGSRSGVVGTAAMRKPPATNSSLANSSTPTPAETTTAPSGLESTESTTSNAKAKDDWDDNW</sequence>
<dbReference type="EMBL" id="JAQJAN010000012">
    <property type="protein sequence ID" value="KAJ5716391.1"/>
    <property type="molecule type" value="Genomic_DNA"/>
</dbReference>
<evidence type="ECO:0000256" key="3">
    <source>
        <dbReference type="ARBA" id="ARBA00022771"/>
    </source>
</evidence>
<dbReference type="GO" id="GO:0005096">
    <property type="term" value="F:GTPase activator activity"/>
    <property type="evidence" value="ECO:0007669"/>
    <property type="project" value="UniProtKB-KW"/>
</dbReference>
<dbReference type="PANTHER" id="PTHR46395:SF1">
    <property type="entry name" value="ADP-RIBOSYLATION FACTOR GTPASE-ACTIVATING PROTEIN 1"/>
    <property type="match status" value="1"/>
</dbReference>
<evidence type="ECO:0000313" key="8">
    <source>
        <dbReference type="EMBL" id="KAJ5716391.1"/>
    </source>
</evidence>
<feature type="region of interest" description="Disordered" evidence="6">
    <location>
        <begin position="239"/>
        <end position="275"/>
    </location>
</feature>
<name>A0AAD6HH06_9EURO</name>
<dbReference type="InterPro" id="IPR038508">
    <property type="entry name" value="ArfGAP_dom_sf"/>
</dbReference>
<protein>
    <submittedName>
        <fullName evidence="8">Zinc finger protein gcs1</fullName>
    </submittedName>
</protein>
<keyword evidence="1" id="KW-0343">GTPase activation</keyword>
<dbReference type="Pfam" id="PF01412">
    <property type="entry name" value="ArfGap"/>
    <property type="match status" value="1"/>
</dbReference>
<feature type="region of interest" description="Disordered" evidence="6">
    <location>
        <begin position="168"/>
        <end position="226"/>
    </location>
</feature>
<dbReference type="GO" id="GO:0030100">
    <property type="term" value="P:regulation of endocytosis"/>
    <property type="evidence" value="ECO:0007669"/>
    <property type="project" value="TreeGrafter"/>
</dbReference>
<feature type="domain" description="Arf-GAP" evidence="7">
    <location>
        <begin position="68"/>
        <end position="165"/>
    </location>
</feature>
<dbReference type="GO" id="GO:0032012">
    <property type="term" value="P:regulation of ARF protein signal transduction"/>
    <property type="evidence" value="ECO:0007669"/>
    <property type="project" value="TreeGrafter"/>
</dbReference>
<feature type="compositionally biased region" description="Polar residues" evidence="6">
    <location>
        <begin position="239"/>
        <end position="249"/>
    </location>
</feature>
<evidence type="ECO:0000259" key="7">
    <source>
        <dbReference type="PROSITE" id="PS50115"/>
    </source>
</evidence>
<reference evidence="8" key="2">
    <citation type="submission" date="2023-01" db="EMBL/GenBank/DDBJ databases">
        <authorList>
            <person name="Petersen C."/>
        </authorList>
    </citation>
    <scope>NUCLEOTIDE SEQUENCE</scope>
    <source>
        <strain evidence="8">IBT 17514</strain>
    </source>
</reference>
<organism evidence="8 9">
    <name type="scientific">Penicillium malachiteum</name>
    <dbReference type="NCBI Taxonomy" id="1324776"/>
    <lineage>
        <taxon>Eukaryota</taxon>
        <taxon>Fungi</taxon>
        <taxon>Dikarya</taxon>
        <taxon>Ascomycota</taxon>
        <taxon>Pezizomycotina</taxon>
        <taxon>Eurotiomycetes</taxon>
        <taxon>Eurotiomycetidae</taxon>
        <taxon>Eurotiales</taxon>
        <taxon>Aspergillaceae</taxon>
        <taxon>Penicillium</taxon>
    </lineage>
</organism>
<feature type="compositionally biased region" description="Basic and acidic residues" evidence="6">
    <location>
        <begin position="368"/>
        <end position="390"/>
    </location>
</feature>
<dbReference type="PRINTS" id="PR00405">
    <property type="entry name" value="REVINTRACTNG"/>
</dbReference>
<dbReference type="Proteomes" id="UP001215712">
    <property type="component" value="Unassembled WGS sequence"/>
</dbReference>
<evidence type="ECO:0000256" key="1">
    <source>
        <dbReference type="ARBA" id="ARBA00022468"/>
    </source>
</evidence>
<feature type="compositionally biased region" description="Polar residues" evidence="6">
    <location>
        <begin position="56"/>
        <end position="66"/>
    </location>
</feature>
<dbReference type="SMART" id="SM00105">
    <property type="entry name" value="ArfGap"/>
    <property type="match status" value="1"/>
</dbReference>
<accession>A0AAD6HH06</accession>
<feature type="region of interest" description="Disordered" evidence="6">
    <location>
        <begin position="365"/>
        <end position="468"/>
    </location>
</feature>
<keyword evidence="4" id="KW-0862">Zinc</keyword>
<evidence type="ECO:0000313" key="9">
    <source>
        <dbReference type="Proteomes" id="UP001215712"/>
    </source>
</evidence>
<dbReference type="Gene3D" id="1.10.220.150">
    <property type="entry name" value="Arf GTPase activating protein"/>
    <property type="match status" value="1"/>
</dbReference>
<feature type="compositionally biased region" description="Low complexity" evidence="6">
    <location>
        <begin position="431"/>
        <end position="446"/>
    </location>
</feature>
<keyword evidence="9" id="KW-1185">Reference proteome</keyword>
<feature type="compositionally biased region" description="Low complexity" evidence="6">
    <location>
        <begin position="175"/>
        <end position="187"/>
    </location>
</feature>
<dbReference type="AlphaFoldDB" id="A0AAD6HH06"/>
<dbReference type="GO" id="GO:0000139">
    <property type="term" value="C:Golgi membrane"/>
    <property type="evidence" value="ECO:0007669"/>
    <property type="project" value="TreeGrafter"/>
</dbReference>
<dbReference type="InterPro" id="IPR037278">
    <property type="entry name" value="ARFGAP/RecO"/>
</dbReference>